<name>A0AAX2CE82_9BACI</name>
<proteinExistence type="predicted"/>
<evidence type="ECO:0000313" key="2">
    <source>
        <dbReference type="Proteomes" id="UP000242164"/>
    </source>
</evidence>
<evidence type="ECO:0000313" key="1">
    <source>
        <dbReference type="EMBL" id="SCL87371.1"/>
    </source>
</evidence>
<sequence>MRIYEDPLNTLMIELPEKIFLVADFLEDDIHSNHGIQYLDTVLNE</sequence>
<dbReference type="AlphaFoldDB" id="A0AAX2CE82"/>
<accession>A0AAX2CE82</accession>
<gene>
    <name evidence="1" type="ORF">BCB44BAC_01112</name>
</gene>
<organism evidence="1 2">
    <name type="scientific">Bacillus cytotoxicus</name>
    <dbReference type="NCBI Taxonomy" id="580165"/>
    <lineage>
        <taxon>Bacteria</taxon>
        <taxon>Bacillati</taxon>
        <taxon>Bacillota</taxon>
        <taxon>Bacilli</taxon>
        <taxon>Bacillales</taxon>
        <taxon>Bacillaceae</taxon>
        <taxon>Bacillus</taxon>
        <taxon>Bacillus cereus group</taxon>
    </lineage>
</organism>
<dbReference type="Proteomes" id="UP000242164">
    <property type="component" value="Unassembled WGS sequence"/>
</dbReference>
<comment type="caution">
    <text evidence="1">The sequence shown here is derived from an EMBL/GenBank/DDBJ whole genome shotgun (WGS) entry which is preliminary data.</text>
</comment>
<dbReference type="EMBL" id="FMIK01000019">
    <property type="protein sequence ID" value="SCL87371.1"/>
    <property type="molecule type" value="Genomic_DNA"/>
</dbReference>
<protein>
    <submittedName>
        <fullName evidence="1">Uncharacterized protein</fullName>
    </submittedName>
</protein>
<reference evidence="1 2" key="1">
    <citation type="submission" date="2016-08" db="EMBL/GenBank/DDBJ databases">
        <authorList>
            <person name="Loux V."/>
            <person name="Rue O."/>
        </authorList>
    </citation>
    <scope>NUCLEOTIDE SEQUENCE [LARGE SCALE GENOMIC DNA]</scope>
    <source>
        <strain evidence="1 2">AFSSA_08CEB44bac</strain>
    </source>
</reference>